<evidence type="ECO:0000256" key="1">
    <source>
        <dbReference type="ARBA" id="ARBA00004123"/>
    </source>
</evidence>
<keyword evidence="5" id="KW-0963">Cytoplasm</keyword>
<dbReference type="EMBL" id="MDYQ01000023">
    <property type="protein sequence ID" value="PRP87052.1"/>
    <property type="molecule type" value="Genomic_DNA"/>
</dbReference>
<accession>A0A2P6NSW0</accession>
<reference evidence="10 11" key="1">
    <citation type="journal article" date="2018" name="Genome Biol. Evol.">
        <title>Multiple Roots of Fruiting Body Formation in Amoebozoa.</title>
        <authorList>
            <person name="Hillmann F."/>
            <person name="Forbes G."/>
            <person name="Novohradska S."/>
            <person name="Ferling I."/>
            <person name="Riege K."/>
            <person name="Groth M."/>
            <person name="Westermann M."/>
            <person name="Marz M."/>
            <person name="Spaller T."/>
            <person name="Winckler T."/>
            <person name="Schaap P."/>
            <person name="Glockner G."/>
        </authorList>
    </citation>
    <scope>NUCLEOTIDE SEQUENCE [LARGE SCALE GENOMIC DNA]</scope>
    <source>
        <strain evidence="10 11">Jena</strain>
    </source>
</reference>
<dbReference type="InterPro" id="IPR025800">
    <property type="entry name" value="CaM-Lys-N-MeTrfase"/>
</dbReference>
<dbReference type="GO" id="GO:0005737">
    <property type="term" value="C:cytoplasm"/>
    <property type="evidence" value="ECO:0007669"/>
    <property type="project" value="UniProtKB-SubCell"/>
</dbReference>
<comment type="subcellular location">
    <subcellularLocation>
        <location evidence="2">Cytoplasm</location>
    </subcellularLocation>
    <subcellularLocation>
        <location evidence="1">Nucleus</location>
    </subcellularLocation>
</comment>
<sequence>MDVYLKYFHGGNQNIDELLDKADRLEEERNLGQLNQDEVNNLHIDEKEDGGVGSVVTVGFTKSSYKAAAKKKSKGRLYDLSVAIHQSGYSSTGNAWKVWDSSIVLARWCYDNADKLKDKTSHEIGSGCGLVAIIASMFCAHTTILANIQKNVESNEQTARNVTVTKLDFQELYEGRHTTSDKDRVDVLLGSDVLYGLHLSQWLPAVVDAHLKPDGVFYLVNPKNRIGLDEFVKNMEALGIHCHSRTIDEKYCEDIVKKPCWDLVTCSRDQEKLKVTEKGEKEEDRDEFVDLETSFFSRKELKKWKDST</sequence>
<dbReference type="Proteomes" id="UP000241769">
    <property type="component" value="Unassembled WGS sequence"/>
</dbReference>
<proteinExistence type="predicted"/>
<dbReference type="InterPro" id="IPR019410">
    <property type="entry name" value="Methyltransf_16"/>
</dbReference>
<dbReference type="OrthoDB" id="17033at2759"/>
<dbReference type="PANTHER" id="PTHR13539">
    <property type="entry name" value="CALMODULIN-LYSINE N-METHYLTRANSFERASE"/>
    <property type="match status" value="1"/>
</dbReference>
<evidence type="ECO:0000256" key="7">
    <source>
        <dbReference type="ARBA" id="ARBA00022679"/>
    </source>
</evidence>
<dbReference type="EC" id="2.1.1.60" evidence="3"/>
<feature type="coiled-coil region" evidence="9">
    <location>
        <begin position="8"/>
        <end position="35"/>
    </location>
</feature>
<evidence type="ECO:0000256" key="3">
    <source>
        <dbReference type="ARBA" id="ARBA00011914"/>
    </source>
</evidence>
<evidence type="ECO:0000256" key="5">
    <source>
        <dbReference type="ARBA" id="ARBA00022490"/>
    </source>
</evidence>
<evidence type="ECO:0000256" key="4">
    <source>
        <dbReference type="ARBA" id="ARBA00020594"/>
    </source>
</evidence>
<keyword evidence="7" id="KW-0808">Transferase</keyword>
<dbReference type="InParanoid" id="A0A2P6NSW0"/>
<keyword evidence="11" id="KW-1185">Reference proteome</keyword>
<dbReference type="STRING" id="1890364.A0A2P6NSW0"/>
<dbReference type="Pfam" id="PF10294">
    <property type="entry name" value="Methyltransf_16"/>
    <property type="match status" value="1"/>
</dbReference>
<name>A0A2P6NSW0_9EUKA</name>
<dbReference type="InterPro" id="IPR029063">
    <property type="entry name" value="SAM-dependent_MTases_sf"/>
</dbReference>
<evidence type="ECO:0000256" key="9">
    <source>
        <dbReference type="SAM" id="Coils"/>
    </source>
</evidence>
<evidence type="ECO:0000313" key="10">
    <source>
        <dbReference type="EMBL" id="PRP87052.1"/>
    </source>
</evidence>
<keyword evidence="6" id="KW-0489">Methyltransferase</keyword>
<protein>
    <recommendedName>
        <fullName evidence="4">Calmodulin-lysine N-methyltransferase</fullName>
        <ecNumber evidence="3">2.1.1.60</ecNumber>
    </recommendedName>
</protein>
<dbReference type="AlphaFoldDB" id="A0A2P6NSW0"/>
<dbReference type="Gene3D" id="3.40.50.150">
    <property type="entry name" value="Vaccinia Virus protein VP39"/>
    <property type="match status" value="1"/>
</dbReference>
<dbReference type="PANTHER" id="PTHR13539:SF3">
    <property type="entry name" value="CALMODULIN-LYSINE N-METHYLTRANSFERASE"/>
    <property type="match status" value="1"/>
</dbReference>
<dbReference type="SUPFAM" id="SSF53335">
    <property type="entry name" value="S-adenosyl-L-methionine-dependent methyltransferases"/>
    <property type="match status" value="1"/>
</dbReference>
<evidence type="ECO:0000256" key="6">
    <source>
        <dbReference type="ARBA" id="ARBA00022603"/>
    </source>
</evidence>
<dbReference type="GO" id="GO:0032259">
    <property type="term" value="P:methylation"/>
    <property type="evidence" value="ECO:0007669"/>
    <property type="project" value="UniProtKB-KW"/>
</dbReference>
<evidence type="ECO:0000313" key="11">
    <source>
        <dbReference type="Proteomes" id="UP000241769"/>
    </source>
</evidence>
<evidence type="ECO:0000256" key="8">
    <source>
        <dbReference type="ARBA" id="ARBA00023242"/>
    </source>
</evidence>
<keyword evidence="9" id="KW-0175">Coiled coil</keyword>
<gene>
    <name evidence="10" type="ORF">PROFUN_04788</name>
</gene>
<dbReference type="GO" id="GO:0018025">
    <property type="term" value="F:calmodulin-lysine N-methyltransferase activity"/>
    <property type="evidence" value="ECO:0007669"/>
    <property type="project" value="UniProtKB-EC"/>
</dbReference>
<keyword evidence="8" id="KW-0539">Nucleus</keyword>
<dbReference type="GO" id="GO:0005634">
    <property type="term" value="C:nucleus"/>
    <property type="evidence" value="ECO:0007669"/>
    <property type="project" value="UniProtKB-SubCell"/>
</dbReference>
<evidence type="ECO:0000256" key="2">
    <source>
        <dbReference type="ARBA" id="ARBA00004496"/>
    </source>
</evidence>
<organism evidence="10 11">
    <name type="scientific">Planoprotostelium fungivorum</name>
    <dbReference type="NCBI Taxonomy" id="1890364"/>
    <lineage>
        <taxon>Eukaryota</taxon>
        <taxon>Amoebozoa</taxon>
        <taxon>Evosea</taxon>
        <taxon>Variosea</taxon>
        <taxon>Cavosteliida</taxon>
        <taxon>Cavosteliaceae</taxon>
        <taxon>Planoprotostelium</taxon>
    </lineage>
</organism>
<comment type="caution">
    <text evidence="10">The sequence shown here is derived from an EMBL/GenBank/DDBJ whole genome shotgun (WGS) entry which is preliminary data.</text>
</comment>